<dbReference type="RefSeq" id="WP_121068704.1">
    <property type="nucleotide sequence ID" value="NZ_RBIQ01000010.1"/>
</dbReference>
<evidence type="ECO:0000313" key="1">
    <source>
        <dbReference type="EMBL" id="RKR07932.1"/>
    </source>
</evidence>
<protein>
    <submittedName>
        <fullName evidence="1">Uncharacterized protein</fullName>
    </submittedName>
</protein>
<dbReference type="PROSITE" id="PS51257">
    <property type="entry name" value="PROKAR_LIPOPROTEIN"/>
    <property type="match status" value="1"/>
</dbReference>
<dbReference type="OrthoDB" id="672279at2"/>
<comment type="caution">
    <text evidence="1">The sequence shown here is derived from an EMBL/GenBank/DDBJ whole genome shotgun (WGS) entry which is preliminary data.</text>
</comment>
<gene>
    <name evidence="1" type="ORF">CLV91_2693</name>
</gene>
<proteinExistence type="predicted"/>
<organism evidence="1 2">
    <name type="scientific">Maribacter vaceletii</name>
    <dbReference type="NCBI Taxonomy" id="1206816"/>
    <lineage>
        <taxon>Bacteria</taxon>
        <taxon>Pseudomonadati</taxon>
        <taxon>Bacteroidota</taxon>
        <taxon>Flavobacteriia</taxon>
        <taxon>Flavobacteriales</taxon>
        <taxon>Flavobacteriaceae</taxon>
        <taxon>Maribacter</taxon>
    </lineage>
</organism>
<dbReference type="AlphaFoldDB" id="A0A495DTG8"/>
<reference evidence="1 2" key="1">
    <citation type="submission" date="2018-10" db="EMBL/GenBank/DDBJ databases">
        <title>Genomic Encyclopedia of Archaeal and Bacterial Type Strains, Phase II (KMG-II): from individual species to whole genera.</title>
        <authorList>
            <person name="Goeker M."/>
        </authorList>
    </citation>
    <scope>NUCLEOTIDE SEQUENCE [LARGE SCALE GENOMIC DNA]</scope>
    <source>
        <strain evidence="1 2">DSM 25230</strain>
    </source>
</reference>
<dbReference type="EMBL" id="RBIQ01000010">
    <property type="protein sequence ID" value="RKR07932.1"/>
    <property type="molecule type" value="Genomic_DNA"/>
</dbReference>
<accession>A0A495DTG8</accession>
<evidence type="ECO:0000313" key="2">
    <source>
        <dbReference type="Proteomes" id="UP000269412"/>
    </source>
</evidence>
<dbReference type="Proteomes" id="UP000269412">
    <property type="component" value="Unassembled WGS sequence"/>
</dbReference>
<keyword evidence="2" id="KW-1185">Reference proteome</keyword>
<sequence length="176" mass="19922">MKKIVFLFCALIAFTSCDKLDDLTKFDMEFDTSVVIESAVNVNLPFSVQSPDVETNSESEFEINDTRKDLIEDIRLKNLKLIITTPDDGDFTFLESLEVFISAEGLEDVKIASITEVPDTVGNTIDLETFDIDIKEYIKKDVFSLKLETVTDKVITEDYHIDVETVFFVDAKILGI</sequence>
<name>A0A495DTG8_9FLAO</name>